<accession>I3D0L2</accession>
<name>I3D0L2_9ARCH</name>
<gene>
    <name evidence="1" type="ORF">BD31_I1155</name>
</gene>
<dbReference type="Gene3D" id="1.10.10.10">
    <property type="entry name" value="Winged helix-like DNA-binding domain superfamily/Winged helix DNA-binding domain"/>
    <property type="match status" value="1"/>
</dbReference>
<dbReference type="InterPro" id="IPR036390">
    <property type="entry name" value="WH_DNA-bd_sf"/>
</dbReference>
<proteinExistence type="predicted"/>
<protein>
    <recommendedName>
        <fullName evidence="3">ArnR1-like winged helix-turn-helix domain-containing protein</fullName>
    </recommendedName>
</protein>
<sequence>MDETFDREKIIDCMFDPVTSSILAEMEDGEKECFYLAQQASVSESEVLERLSYLIEHGFVSKNSDDGKCLLIANSDKLGSIIEHGENFDAAINGLEKMDSYLN</sequence>
<dbReference type="SUPFAM" id="SSF46785">
    <property type="entry name" value="Winged helix' DNA-binding domain"/>
    <property type="match status" value="1"/>
</dbReference>
<keyword evidence="2" id="KW-1185">Reference proteome</keyword>
<dbReference type="RefSeq" id="WP_008300944.1">
    <property type="nucleotide sequence ID" value="NZ_AEXL02000135.1"/>
</dbReference>
<dbReference type="PATRIC" id="fig|859350.6.peg.1671"/>
<evidence type="ECO:0008006" key="3">
    <source>
        <dbReference type="Google" id="ProtNLM"/>
    </source>
</evidence>
<evidence type="ECO:0000313" key="1">
    <source>
        <dbReference type="EMBL" id="EIJ65255.1"/>
    </source>
</evidence>
<dbReference type="AlphaFoldDB" id="I3D0L2"/>
<comment type="caution">
    <text evidence="1">The sequence shown here is derived from an EMBL/GenBank/DDBJ whole genome shotgun (WGS) entry which is preliminary data.</text>
</comment>
<reference evidence="1 2" key="1">
    <citation type="journal article" date="2012" name="J. Bacteriol.">
        <title>Genome sequence of "Candidatus Nitrosopumilus salaria" BD31, an ammonia-oxidizing archaeon from the San Francisco Bay estuary.</title>
        <authorList>
            <person name="Mosier A.C."/>
            <person name="Allen E.E."/>
            <person name="Kim M."/>
            <person name="Ferriera S."/>
            <person name="Francis C.A."/>
        </authorList>
    </citation>
    <scope>NUCLEOTIDE SEQUENCE [LARGE SCALE GENOMIC DNA]</scope>
    <source>
        <strain evidence="1 2">BD31</strain>
    </source>
</reference>
<dbReference type="InterPro" id="IPR036388">
    <property type="entry name" value="WH-like_DNA-bd_sf"/>
</dbReference>
<dbReference type="OrthoDB" id="9514at2157"/>
<organism evidence="1 2">
    <name type="scientific">Candidatus Nitrosopumilus salarius BD31</name>
    <dbReference type="NCBI Taxonomy" id="859350"/>
    <lineage>
        <taxon>Archaea</taxon>
        <taxon>Nitrososphaerota</taxon>
        <taxon>Nitrososphaeria</taxon>
        <taxon>Nitrosopumilales</taxon>
        <taxon>Nitrosopumilaceae</taxon>
        <taxon>Nitrosopumilus</taxon>
    </lineage>
</organism>
<dbReference type="Proteomes" id="UP000003423">
    <property type="component" value="Unassembled WGS sequence"/>
</dbReference>
<dbReference type="EMBL" id="AEXL02000135">
    <property type="protein sequence ID" value="EIJ65255.1"/>
    <property type="molecule type" value="Genomic_DNA"/>
</dbReference>
<evidence type="ECO:0000313" key="2">
    <source>
        <dbReference type="Proteomes" id="UP000003423"/>
    </source>
</evidence>